<evidence type="ECO:0000256" key="5">
    <source>
        <dbReference type="ARBA" id="ARBA00022737"/>
    </source>
</evidence>
<dbReference type="InterPro" id="IPR049467">
    <property type="entry name" value="UBAP-1-like_UBA2"/>
</dbReference>
<name>A0A5N4C0B3_CAMDR</name>
<protein>
    <recommendedName>
        <fullName evidence="10">Ubiquitin-associated protein 1</fullName>
    </recommendedName>
</protein>
<evidence type="ECO:0000256" key="11">
    <source>
        <dbReference type="SAM" id="MobiDB-lite"/>
    </source>
</evidence>
<dbReference type="InterPro" id="IPR015940">
    <property type="entry name" value="UBA"/>
</dbReference>
<comment type="caution">
    <text evidence="14">The sequence shown here is derived from an EMBL/GenBank/DDBJ whole genome shotgun (WGS) entry which is preliminary data.</text>
</comment>
<organism evidence="14 15">
    <name type="scientific">Camelus dromedarius</name>
    <name type="common">Dromedary</name>
    <name type="synonym">Arabian camel</name>
    <dbReference type="NCBI Taxonomy" id="9838"/>
    <lineage>
        <taxon>Eukaryota</taxon>
        <taxon>Metazoa</taxon>
        <taxon>Chordata</taxon>
        <taxon>Craniata</taxon>
        <taxon>Vertebrata</taxon>
        <taxon>Euteleostomi</taxon>
        <taxon>Mammalia</taxon>
        <taxon>Eutheria</taxon>
        <taxon>Laurasiatheria</taxon>
        <taxon>Artiodactyla</taxon>
        <taxon>Tylopoda</taxon>
        <taxon>Camelidae</taxon>
        <taxon>Camelus</taxon>
    </lineage>
</organism>
<keyword evidence="7" id="KW-0653">Protein transport</keyword>
<reference evidence="14 15" key="1">
    <citation type="journal article" date="2019" name="Mol. Ecol. Resour.">
        <title>Improving Illumina assemblies with Hi-C and long reads: an example with the North African dromedary.</title>
        <authorList>
            <person name="Elbers J.P."/>
            <person name="Rogers M.F."/>
            <person name="Perelman P.L."/>
            <person name="Proskuryakova A.A."/>
            <person name="Serdyukova N.A."/>
            <person name="Johnson W.E."/>
            <person name="Horin P."/>
            <person name="Corander J."/>
            <person name="Murphy D."/>
            <person name="Burger P.A."/>
        </authorList>
    </citation>
    <scope>NUCLEOTIDE SEQUENCE [LARGE SCALE GENOMIC DNA]</scope>
    <source>
        <strain evidence="14">Drom800</strain>
        <tissue evidence="14">Blood</tissue>
    </source>
</reference>
<feature type="compositionally biased region" description="Basic and acidic residues" evidence="11">
    <location>
        <begin position="76"/>
        <end position="100"/>
    </location>
</feature>
<dbReference type="PANTHER" id="PTHR15960">
    <property type="entry name" value="LD44032P"/>
    <property type="match status" value="1"/>
</dbReference>
<comment type="function">
    <text evidence="8">Component of the ESCRT-I complex, a regulator of vesicular trafficking process. Binds to ubiquitinated cargo proteins and is required for the sorting of endocytic ubiquitinated cargos into multivesicular bodies (MVBs). Plays a role in the proteasomal degradation of ubiquitinated cell-surface proteins, such as EGFR and BST2.</text>
</comment>
<feature type="region of interest" description="Disordered" evidence="11">
    <location>
        <begin position="679"/>
        <end position="710"/>
    </location>
</feature>
<feature type="region of interest" description="Disordered" evidence="11">
    <location>
        <begin position="349"/>
        <end position="372"/>
    </location>
</feature>
<dbReference type="PANTHER" id="PTHR15960:SF2">
    <property type="entry name" value="UBIQUITIN-ASSOCIATED PROTEIN 1"/>
    <property type="match status" value="1"/>
</dbReference>
<dbReference type="GO" id="GO:0015031">
    <property type="term" value="P:protein transport"/>
    <property type="evidence" value="ECO:0007669"/>
    <property type="project" value="UniProtKB-KW"/>
</dbReference>
<feature type="compositionally biased region" description="Polar residues" evidence="11">
    <location>
        <begin position="461"/>
        <end position="471"/>
    </location>
</feature>
<dbReference type="GO" id="GO:0043130">
    <property type="term" value="F:ubiquitin binding"/>
    <property type="evidence" value="ECO:0007669"/>
    <property type="project" value="InterPro"/>
</dbReference>
<accession>A0A5N4C0B3</accession>
<evidence type="ECO:0000256" key="6">
    <source>
        <dbReference type="ARBA" id="ARBA00022753"/>
    </source>
</evidence>
<dbReference type="InterPro" id="IPR023340">
    <property type="entry name" value="UMA"/>
</dbReference>
<evidence type="ECO:0000256" key="1">
    <source>
        <dbReference type="ARBA" id="ARBA00004177"/>
    </source>
</evidence>
<dbReference type="AlphaFoldDB" id="A0A5N4C0B3"/>
<evidence type="ECO:0000256" key="9">
    <source>
        <dbReference type="ARBA" id="ARBA00062174"/>
    </source>
</evidence>
<keyword evidence="5" id="KW-0677">Repeat</keyword>
<evidence type="ECO:0000256" key="7">
    <source>
        <dbReference type="ARBA" id="ARBA00022927"/>
    </source>
</evidence>
<feature type="compositionally biased region" description="Polar residues" evidence="11">
    <location>
        <begin position="699"/>
        <end position="710"/>
    </location>
</feature>
<dbReference type="InterPro" id="IPR042575">
    <property type="entry name" value="UBAP1_C"/>
</dbReference>
<evidence type="ECO:0000256" key="3">
    <source>
        <dbReference type="ARBA" id="ARBA00022448"/>
    </source>
</evidence>
<feature type="compositionally biased region" description="Low complexity" evidence="11">
    <location>
        <begin position="679"/>
        <end position="698"/>
    </location>
</feature>
<evidence type="ECO:0000313" key="14">
    <source>
        <dbReference type="EMBL" id="KAB1252134.1"/>
    </source>
</evidence>
<proteinExistence type="predicted"/>
<dbReference type="Pfam" id="PF22567">
    <property type="entry name" value="UBA_9"/>
    <property type="match status" value="1"/>
</dbReference>
<dbReference type="PROSITE" id="PS50030">
    <property type="entry name" value="UBA"/>
    <property type="match status" value="2"/>
</dbReference>
<feature type="domain" description="UMA" evidence="13">
    <location>
        <begin position="17"/>
        <end position="63"/>
    </location>
</feature>
<evidence type="ECO:0000256" key="4">
    <source>
        <dbReference type="ARBA" id="ARBA00022490"/>
    </source>
</evidence>
<evidence type="ECO:0000313" key="15">
    <source>
        <dbReference type="Proteomes" id="UP000299084"/>
    </source>
</evidence>
<dbReference type="FunFam" id="1.20.120.1920:FF:000001">
    <property type="entry name" value="Ubiquitin associated protein 1"/>
    <property type="match status" value="1"/>
</dbReference>
<gene>
    <name evidence="14" type="ORF">Cadr_000030071</name>
</gene>
<dbReference type="SUPFAM" id="SSF46934">
    <property type="entry name" value="UBA-like"/>
    <property type="match status" value="2"/>
</dbReference>
<feature type="region of interest" description="Disordered" evidence="11">
    <location>
        <begin position="404"/>
        <end position="439"/>
    </location>
</feature>
<dbReference type="CDD" id="cd14315">
    <property type="entry name" value="UBA1_UBAP1"/>
    <property type="match status" value="1"/>
</dbReference>
<dbReference type="Proteomes" id="UP000299084">
    <property type="component" value="Unassembled WGS sequence"/>
</dbReference>
<dbReference type="EMBL" id="JWIN03000051">
    <property type="protein sequence ID" value="KAB1252134.1"/>
    <property type="molecule type" value="Genomic_DNA"/>
</dbReference>
<comment type="subcellular location">
    <subcellularLocation>
        <location evidence="2">Cytoplasm</location>
        <location evidence="2">Cytosol</location>
    </subcellularLocation>
    <subcellularLocation>
        <location evidence="1">Endosome</location>
    </subcellularLocation>
</comment>
<keyword evidence="6" id="KW-0967">Endosome</keyword>
<dbReference type="Pfam" id="PF21267">
    <property type="entry name" value="UBAP-1_UBA2"/>
    <property type="match status" value="1"/>
</dbReference>
<dbReference type="PROSITE" id="PS51497">
    <property type="entry name" value="UMA"/>
    <property type="match status" value="1"/>
</dbReference>
<feature type="domain" description="UBA" evidence="12">
    <location>
        <begin position="721"/>
        <end position="762"/>
    </location>
</feature>
<evidence type="ECO:0000256" key="2">
    <source>
        <dbReference type="ARBA" id="ARBA00004514"/>
    </source>
</evidence>
<dbReference type="GO" id="GO:0043162">
    <property type="term" value="P:ubiquitin-dependent protein catabolic process via the multivesicular body sorting pathway"/>
    <property type="evidence" value="ECO:0007669"/>
    <property type="project" value="InterPro"/>
</dbReference>
<feature type="compositionally biased region" description="Basic and acidic residues" evidence="11">
    <location>
        <begin position="404"/>
        <end position="428"/>
    </location>
</feature>
<feature type="region of interest" description="Disordered" evidence="11">
    <location>
        <begin position="76"/>
        <end position="104"/>
    </location>
</feature>
<keyword evidence="3" id="KW-0813">Transport</keyword>
<feature type="region of interest" description="Disordered" evidence="11">
    <location>
        <begin position="461"/>
        <end position="484"/>
    </location>
</feature>
<comment type="subunit">
    <text evidence="9">Component of an ESCRT-I complex (endosomal sorting complex required for transport I) which consists of TSG101, VPS28, VPS37A and UBAP1 in a 1:1:1:1 stoichiometry. Interacts with PTPN23. Interacts (via UBA domains) with ubiquitinated proteins.</text>
</comment>
<feature type="domain" description="UBA" evidence="12">
    <location>
        <begin position="783"/>
        <end position="830"/>
    </location>
</feature>
<dbReference type="InterPro" id="IPR038870">
    <property type="entry name" value="UBAP1"/>
</dbReference>
<keyword evidence="4" id="KW-0963">Cytoplasm</keyword>
<feature type="compositionally biased region" description="Low complexity" evidence="11">
    <location>
        <begin position="349"/>
        <end position="365"/>
    </location>
</feature>
<evidence type="ECO:0000256" key="8">
    <source>
        <dbReference type="ARBA" id="ARBA00056151"/>
    </source>
</evidence>
<evidence type="ECO:0000259" key="12">
    <source>
        <dbReference type="PROSITE" id="PS50030"/>
    </source>
</evidence>
<dbReference type="GO" id="GO:0000813">
    <property type="term" value="C:ESCRT I complex"/>
    <property type="evidence" value="ECO:0007669"/>
    <property type="project" value="InterPro"/>
</dbReference>
<dbReference type="InterPro" id="IPR009060">
    <property type="entry name" value="UBA-like_sf"/>
</dbReference>
<dbReference type="CDD" id="cd14316">
    <property type="entry name" value="UBA2_UBAP1_like"/>
    <property type="match status" value="1"/>
</dbReference>
<keyword evidence="15" id="KW-1185">Reference proteome</keyword>
<evidence type="ECO:0000256" key="10">
    <source>
        <dbReference type="ARBA" id="ARBA00071936"/>
    </source>
</evidence>
<dbReference type="Gene3D" id="1.20.120.1920">
    <property type="entry name" value="UBAP1 SOUBA domain"/>
    <property type="match status" value="1"/>
</dbReference>
<dbReference type="GO" id="GO:0005829">
    <property type="term" value="C:cytosol"/>
    <property type="evidence" value="ECO:0007669"/>
    <property type="project" value="UniProtKB-SubCell"/>
</dbReference>
<sequence>MASKKLGADFHGTFSYLDDVPFKIGDKFKTPAKVGLPIGFSLPDCLQVVREVQYDFSLEKKTIEWAEDIKKIQETQREAERKAEEAEAKVNSKSGPEGDSKMSFSKTHCTAAMPPPINPILASLQHNSILTPTRVSSSATKQKVLSPPHTKADFNPADFECEEDPFDNLELKTIDEKEELRNILVGTTRPIVAQLLDSNLPRGGSGSVLQDEEVLASLERATLDFKPLHKPNGFITLPQLGNCEKMSLSSKVSLPPIPAVSNIKSLSFPKLDSDDSSQKTAKMASTFHSTSCLRSGTFRNPLKPSTQSSASELNGYHTLGLSALNLDSGTEVPTLTPSDLISQMPSLSVLSVSTEESSPPNTGPTGWPPGFTPPFSDISLQYDFSLEKKTIEWAEDIKKIQETQREAERKAEEAEAKVNSKSGPEGDSKMSFSKTHCTAAMPPPINPILASLQHNSILTPTRVSSSATKQKVLSPPHTKADFNPADFECEEDPFDNLELKTIDEKEELRNILVGTTRPIVAQLLDSNLPRGGSGSVLQDEEVLASLERATLDFKPLHKPNGFITLPQLGNCEKMSLSSKVSLPPIPAVSNIKSLSFPKLDSDDSSQKTAKMASTFHSTSCLRSGTFRNPLKPSTQSSASELNGYHTLGLSALNLDSGTEVPTLTPSDLISQMPSLSVLSVSTEESSPPNTGPTVTPPNFSKSQVPNTPSCPQAYSELQTLSPSERQCVETVVNMGYSYECVLRAMKKKGENIEQILDYLFAHGQLCEKGFDPLLVEEALEMHQCSEEKMMEFLQLMSKFKEMGFELKDIKEALLLHNNDQDNALEDLMARAGAS</sequence>
<evidence type="ECO:0000259" key="13">
    <source>
        <dbReference type="PROSITE" id="PS51497"/>
    </source>
</evidence>